<sequence>MGIQLGTSFMSVIKRIGATLSVVALTTLAGCASGPHPGPTAIPLRPTEAADFEVADIEALMTQMVDAGAPAVLVEIRDGEHVWSGVQGVRSKKTELPAKITDPTRIASLTKPMVATILLQLVEEGLVQLGDPIEDYLPGIVEVREVTVRQLLNHSSGLPDYVPTLALEDPSAFTTQIVSPISHEELVQRALTQGWSFDPGTGWEYSNTNYIVLTMLIEELTSSTLAEQLQQRITEPLGLTSTTLPAGTSMPENAAHGYVTEGALSIDVTEQDASLWSGAGGVVSTVSDVNTFMRALLTGELIAPELLGQMLNLLPQGYGLGVQSRTDTCPAGDPVYLESSANQAVETAAPGATDATPAATGPAEPAESLPSYDFEVPEEGSGSVHDSDFGELVQIGAPNHVYGHLGSGLGYRGLTMSSPDGIRQVTILWTVSPTDYSQDSRLDLAYELADVALAIDC</sequence>
<gene>
    <name evidence="3" type="ORF">F8O05_10695</name>
</gene>
<evidence type="ECO:0000313" key="3">
    <source>
        <dbReference type="EMBL" id="KAB1642279.1"/>
    </source>
</evidence>
<dbReference type="InterPro" id="IPR012338">
    <property type="entry name" value="Beta-lactam/transpept-like"/>
</dbReference>
<dbReference type="SUPFAM" id="SSF56601">
    <property type="entry name" value="beta-lactamase/transpeptidase-like"/>
    <property type="match status" value="1"/>
</dbReference>
<accession>A0A7J5BAK9</accession>
<dbReference type="InterPro" id="IPR001466">
    <property type="entry name" value="Beta-lactam-related"/>
</dbReference>
<evidence type="ECO:0000313" key="4">
    <source>
        <dbReference type="Proteomes" id="UP000433493"/>
    </source>
</evidence>
<feature type="compositionally biased region" description="Low complexity" evidence="1">
    <location>
        <begin position="346"/>
        <end position="367"/>
    </location>
</feature>
<dbReference type="Gene3D" id="3.40.710.10">
    <property type="entry name" value="DD-peptidase/beta-lactamase superfamily"/>
    <property type="match status" value="1"/>
</dbReference>
<organism evidence="3 4">
    <name type="scientific">Gulosibacter chungangensis</name>
    <dbReference type="NCBI Taxonomy" id="979746"/>
    <lineage>
        <taxon>Bacteria</taxon>
        <taxon>Bacillati</taxon>
        <taxon>Actinomycetota</taxon>
        <taxon>Actinomycetes</taxon>
        <taxon>Micrococcales</taxon>
        <taxon>Microbacteriaceae</taxon>
        <taxon>Gulosibacter</taxon>
    </lineage>
</organism>
<dbReference type="PANTHER" id="PTHR46825">
    <property type="entry name" value="D-ALANYL-D-ALANINE-CARBOXYPEPTIDASE/ENDOPEPTIDASE AMPH"/>
    <property type="match status" value="1"/>
</dbReference>
<proteinExistence type="predicted"/>
<dbReference type="Pfam" id="PF00144">
    <property type="entry name" value="Beta-lactamase"/>
    <property type="match status" value="1"/>
</dbReference>
<reference evidence="3 4" key="1">
    <citation type="submission" date="2019-09" db="EMBL/GenBank/DDBJ databases">
        <title>Phylogeny of genus Pseudoclavibacter and closely related genus.</title>
        <authorList>
            <person name="Li Y."/>
        </authorList>
    </citation>
    <scope>NUCLEOTIDE SEQUENCE [LARGE SCALE GENOMIC DNA]</scope>
    <source>
        <strain evidence="3 4">KCTC 13959</strain>
    </source>
</reference>
<dbReference type="PANTHER" id="PTHR46825:SF7">
    <property type="entry name" value="D-ALANYL-D-ALANINE CARBOXYPEPTIDASE"/>
    <property type="match status" value="1"/>
</dbReference>
<dbReference type="InterPro" id="IPR050491">
    <property type="entry name" value="AmpC-like"/>
</dbReference>
<evidence type="ECO:0000256" key="1">
    <source>
        <dbReference type="SAM" id="MobiDB-lite"/>
    </source>
</evidence>
<name>A0A7J5BAK9_9MICO</name>
<dbReference type="OrthoDB" id="9809635at2"/>
<feature type="region of interest" description="Disordered" evidence="1">
    <location>
        <begin position="343"/>
        <end position="371"/>
    </location>
</feature>
<dbReference type="AlphaFoldDB" id="A0A7J5BAK9"/>
<dbReference type="Proteomes" id="UP000433493">
    <property type="component" value="Unassembled WGS sequence"/>
</dbReference>
<dbReference type="EMBL" id="WBKB01000006">
    <property type="protein sequence ID" value="KAB1642279.1"/>
    <property type="molecule type" value="Genomic_DNA"/>
</dbReference>
<evidence type="ECO:0000259" key="2">
    <source>
        <dbReference type="Pfam" id="PF00144"/>
    </source>
</evidence>
<comment type="caution">
    <text evidence="3">The sequence shown here is derived from an EMBL/GenBank/DDBJ whole genome shotgun (WGS) entry which is preliminary data.</text>
</comment>
<feature type="domain" description="Beta-lactamase-related" evidence="2">
    <location>
        <begin position="59"/>
        <end position="320"/>
    </location>
</feature>
<protein>
    <submittedName>
        <fullName evidence="3">Beta-lactamase family protein</fullName>
    </submittedName>
</protein>
<keyword evidence="4" id="KW-1185">Reference proteome</keyword>